<dbReference type="EMBL" id="KN820304">
    <property type="protein sequence ID" value="KIJ06481.1"/>
    <property type="molecule type" value="Genomic_DNA"/>
</dbReference>
<accession>A0A0C9TGR1</accession>
<gene>
    <name evidence="2" type="ORF">PAXINDRAFT_20329</name>
</gene>
<dbReference type="HOGENOM" id="CLU_039751_1_0_1"/>
<evidence type="ECO:0000313" key="3">
    <source>
        <dbReference type="Proteomes" id="UP000053647"/>
    </source>
</evidence>
<evidence type="ECO:0000313" key="2">
    <source>
        <dbReference type="EMBL" id="KIJ06481.1"/>
    </source>
</evidence>
<evidence type="ECO:0000256" key="1">
    <source>
        <dbReference type="SAM" id="MobiDB-lite"/>
    </source>
</evidence>
<keyword evidence="3" id="KW-1185">Reference proteome</keyword>
<dbReference type="Proteomes" id="UP000053647">
    <property type="component" value="Unassembled WGS sequence"/>
</dbReference>
<reference evidence="2 3" key="1">
    <citation type="submission" date="2014-06" db="EMBL/GenBank/DDBJ databases">
        <authorList>
            <consortium name="DOE Joint Genome Institute"/>
            <person name="Kuo A."/>
            <person name="Kohler A."/>
            <person name="Nagy L.G."/>
            <person name="Floudas D."/>
            <person name="Copeland A."/>
            <person name="Barry K.W."/>
            <person name="Cichocki N."/>
            <person name="Veneault-Fourrey C."/>
            <person name="LaButti K."/>
            <person name="Lindquist E.A."/>
            <person name="Lipzen A."/>
            <person name="Lundell T."/>
            <person name="Morin E."/>
            <person name="Murat C."/>
            <person name="Sun H."/>
            <person name="Tunlid A."/>
            <person name="Henrissat B."/>
            <person name="Grigoriev I.V."/>
            <person name="Hibbett D.S."/>
            <person name="Martin F."/>
            <person name="Nordberg H.P."/>
            <person name="Cantor M.N."/>
            <person name="Hua S.X."/>
        </authorList>
    </citation>
    <scope>NUCLEOTIDE SEQUENCE [LARGE SCALE GENOMIC DNA]</scope>
    <source>
        <strain evidence="2 3">ATCC 200175</strain>
    </source>
</reference>
<name>A0A0C9TGR1_PAXIN</name>
<feature type="region of interest" description="Disordered" evidence="1">
    <location>
        <begin position="1"/>
        <end position="59"/>
    </location>
</feature>
<proteinExistence type="predicted"/>
<feature type="compositionally biased region" description="Basic residues" evidence="1">
    <location>
        <begin position="371"/>
        <end position="386"/>
    </location>
</feature>
<organism evidence="2 3">
    <name type="scientific">Paxillus involutus ATCC 200175</name>
    <dbReference type="NCBI Taxonomy" id="664439"/>
    <lineage>
        <taxon>Eukaryota</taxon>
        <taxon>Fungi</taxon>
        <taxon>Dikarya</taxon>
        <taxon>Basidiomycota</taxon>
        <taxon>Agaricomycotina</taxon>
        <taxon>Agaricomycetes</taxon>
        <taxon>Agaricomycetidae</taxon>
        <taxon>Boletales</taxon>
        <taxon>Paxilineae</taxon>
        <taxon>Paxillaceae</taxon>
        <taxon>Paxillus</taxon>
    </lineage>
</organism>
<reference evidence="3" key="2">
    <citation type="submission" date="2015-01" db="EMBL/GenBank/DDBJ databases">
        <title>Evolutionary Origins and Diversification of the Mycorrhizal Mutualists.</title>
        <authorList>
            <consortium name="DOE Joint Genome Institute"/>
            <consortium name="Mycorrhizal Genomics Consortium"/>
            <person name="Kohler A."/>
            <person name="Kuo A."/>
            <person name="Nagy L.G."/>
            <person name="Floudas D."/>
            <person name="Copeland A."/>
            <person name="Barry K.W."/>
            <person name="Cichocki N."/>
            <person name="Veneault-Fourrey C."/>
            <person name="LaButti K."/>
            <person name="Lindquist E.A."/>
            <person name="Lipzen A."/>
            <person name="Lundell T."/>
            <person name="Morin E."/>
            <person name="Murat C."/>
            <person name="Riley R."/>
            <person name="Ohm R."/>
            <person name="Sun H."/>
            <person name="Tunlid A."/>
            <person name="Henrissat B."/>
            <person name="Grigoriev I.V."/>
            <person name="Hibbett D.S."/>
            <person name="Martin F."/>
        </authorList>
    </citation>
    <scope>NUCLEOTIDE SEQUENCE [LARGE SCALE GENOMIC DNA]</scope>
    <source>
        <strain evidence="3">ATCC 200175</strain>
    </source>
</reference>
<protein>
    <submittedName>
        <fullName evidence="2">Uncharacterized protein</fullName>
    </submittedName>
</protein>
<feature type="region of interest" description="Disordered" evidence="1">
    <location>
        <begin position="343"/>
        <end position="386"/>
    </location>
</feature>
<sequence>MAEQHINTDSPEKKRNRPPPSDDPDEAGPPTKRTNVINVDEPNEGRAALPPRKPLKFNKMPSETQTLASGLVITATPKGGFPKPQLGDPIWRNVSTAQKLRWPQKKGPKAWVRVFRATYEPNAQVTVEKLRDIIPKIVGEKYAQNLVLSTPTAETELHERLPPPYHFLISGLLEDHLKILLDLEMCSCKEVTCFFVPYEMPLPTYIGTLENSNLEIAEIAKRTIRAQSDVMSFVHNHIRVPDAEAAIAAIDSIRVTSLRVTASSNLGKRTVWNVYCDSPPNFTLEHYYQWTKLIRNLPFASDDNGTGVIRRERQFICVQCKSFDHPTWACPFNRLPGWFGPPPPKEETITMMDDGSPQKTGRAPATPSRYNKVRGGTKKFRGRGRN</sequence>
<dbReference type="OrthoDB" id="2665632at2759"/>
<dbReference type="AlphaFoldDB" id="A0A0C9TGR1"/>